<evidence type="ECO:0000313" key="3">
    <source>
        <dbReference type="EMBL" id="KAK1579206.1"/>
    </source>
</evidence>
<dbReference type="EMBL" id="JAHLJV010000069">
    <property type="protein sequence ID" value="KAK1579206.1"/>
    <property type="molecule type" value="Genomic_DNA"/>
</dbReference>
<sequence>MKTSQILAAFGFTTLAMAQSESLAPSPTESFGCEPHIDHWHCEGARPTAAITSTVMIASSFLSTPSASATVTKDHDHDDDDHDHDHSGTGSYTLAPSPTESFGCEAHIDHWHCEGPVTAASGSPTTAVEATLTSSPTTNGAATTASGEGAAATSTALPAGAARAGFGAAAVAAVAALVVF</sequence>
<keyword evidence="2" id="KW-0732">Signal</keyword>
<evidence type="ECO:0008006" key="5">
    <source>
        <dbReference type="Google" id="ProtNLM"/>
    </source>
</evidence>
<dbReference type="Proteomes" id="UP001230504">
    <property type="component" value="Unassembled WGS sequence"/>
</dbReference>
<dbReference type="RefSeq" id="XP_060410357.1">
    <property type="nucleotide sequence ID" value="XM_060555499.1"/>
</dbReference>
<evidence type="ECO:0000256" key="1">
    <source>
        <dbReference type="SAM" id="MobiDB-lite"/>
    </source>
</evidence>
<dbReference type="AlphaFoldDB" id="A0AAD8PRB9"/>
<dbReference type="GeneID" id="85439739"/>
<evidence type="ECO:0000256" key="2">
    <source>
        <dbReference type="SAM" id="SignalP"/>
    </source>
</evidence>
<evidence type="ECO:0000313" key="4">
    <source>
        <dbReference type="Proteomes" id="UP001230504"/>
    </source>
</evidence>
<feature type="signal peptide" evidence="2">
    <location>
        <begin position="1"/>
        <end position="18"/>
    </location>
</feature>
<comment type="caution">
    <text evidence="3">The sequence shown here is derived from an EMBL/GenBank/DDBJ whole genome shotgun (WGS) entry which is preliminary data.</text>
</comment>
<reference evidence="3" key="1">
    <citation type="submission" date="2021-06" db="EMBL/GenBank/DDBJ databases">
        <title>Comparative genomics, transcriptomics and evolutionary studies reveal genomic signatures of adaptation to plant cell wall in hemibiotrophic fungi.</title>
        <authorList>
            <consortium name="DOE Joint Genome Institute"/>
            <person name="Baroncelli R."/>
            <person name="Diaz J.F."/>
            <person name="Benocci T."/>
            <person name="Peng M."/>
            <person name="Battaglia E."/>
            <person name="Haridas S."/>
            <person name="Andreopoulos W."/>
            <person name="Labutti K."/>
            <person name="Pangilinan J."/>
            <person name="Floch G.L."/>
            <person name="Makela M.R."/>
            <person name="Henrissat B."/>
            <person name="Grigoriev I.V."/>
            <person name="Crouch J.A."/>
            <person name="De Vries R.P."/>
            <person name="Sukno S.A."/>
            <person name="Thon M.R."/>
        </authorList>
    </citation>
    <scope>NUCLEOTIDE SEQUENCE</scope>
    <source>
        <strain evidence="3">CBS 125086</strain>
    </source>
</reference>
<accession>A0AAD8PRB9</accession>
<keyword evidence="4" id="KW-1185">Reference proteome</keyword>
<organism evidence="3 4">
    <name type="scientific">Colletotrichum navitas</name>
    <dbReference type="NCBI Taxonomy" id="681940"/>
    <lineage>
        <taxon>Eukaryota</taxon>
        <taxon>Fungi</taxon>
        <taxon>Dikarya</taxon>
        <taxon>Ascomycota</taxon>
        <taxon>Pezizomycotina</taxon>
        <taxon>Sordariomycetes</taxon>
        <taxon>Hypocreomycetidae</taxon>
        <taxon>Glomerellales</taxon>
        <taxon>Glomerellaceae</taxon>
        <taxon>Colletotrichum</taxon>
        <taxon>Colletotrichum graminicola species complex</taxon>
    </lineage>
</organism>
<feature type="region of interest" description="Disordered" evidence="1">
    <location>
        <begin position="68"/>
        <end position="96"/>
    </location>
</feature>
<name>A0AAD8PRB9_9PEZI</name>
<feature type="chain" id="PRO_5042040956" description="GPI anchored protein" evidence="2">
    <location>
        <begin position="19"/>
        <end position="180"/>
    </location>
</feature>
<gene>
    <name evidence="3" type="ORF">LY79DRAFT_523070</name>
</gene>
<proteinExistence type="predicted"/>
<protein>
    <recommendedName>
        <fullName evidence="5">GPI anchored protein</fullName>
    </recommendedName>
</protein>